<dbReference type="InterPro" id="IPR017911">
    <property type="entry name" value="MacB-like_ATP-bd"/>
</dbReference>
<dbReference type="InterPro" id="IPR003593">
    <property type="entry name" value="AAA+_ATPase"/>
</dbReference>
<dbReference type="GO" id="GO:0005524">
    <property type="term" value="F:ATP binding"/>
    <property type="evidence" value="ECO:0007669"/>
    <property type="project" value="UniProtKB-KW"/>
</dbReference>
<name>A0A430KM14_9GAMM</name>
<dbReference type="OrthoDB" id="9802264at2"/>
<keyword evidence="1" id="KW-0813">Transport</keyword>
<dbReference type="Gene3D" id="3.40.50.300">
    <property type="entry name" value="P-loop containing nucleotide triphosphate hydrolases"/>
    <property type="match status" value="1"/>
</dbReference>
<dbReference type="EMBL" id="RQXW01000021">
    <property type="protein sequence ID" value="RTE64519.1"/>
    <property type="molecule type" value="Genomic_DNA"/>
</dbReference>
<accession>A0A430KM14</accession>
<sequence>MSSLIELQQLKFYWRPDTPVLDIDQLQIEAGEKLFLHGPSGCGKSTLLNLMAGIHQPVTGRIVVDGCDLSELSAAARDRFRADHIGLIFQQFNLLPYLSVQENVLLPCHFSALRREQACLHYGTAEAAASALLASLGLAALIDKPVTDLSIGQQQRVAAARALIGNPRIIIADEPTSSLDSDNRAGFIKLLIEECDQHGITLLFVSHDRALTKHFTRVVDLQQLNRAGGRG</sequence>
<dbReference type="AlphaFoldDB" id="A0A430KM14"/>
<keyword evidence="6" id="KW-1185">Reference proteome</keyword>
<organism evidence="5 6">
    <name type="scientific">Amphritea opalescens</name>
    <dbReference type="NCBI Taxonomy" id="2490544"/>
    <lineage>
        <taxon>Bacteria</taxon>
        <taxon>Pseudomonadati</taxon>
        <taxon>Pseudomonadota</taxon>
        <taxon>Gammaproteobacteria</taxon>
        <taxon>Oceanospirillales</taxon>
        <taxon>Oceanospirillaceae</taxon>
        <taxon>Amphritea</taxon>
    </lineage>
</organism>
<dbReference type="PANTHER" id="PTHR24220:SF611">
    <property type="entry name" value="ATP-BINDING COMPONENT OF ABC TRANSPORTER-RELATED"/>
    <property type="match status" value="1"/>
</dbReference>
<dbReference type="SUPFAM" id="SSF52540">
    <property type="entry name" value="P-loop containing nucleoside triphosphate hydrolases"/>
    <property type="match status" value="1"/>
</dbReference>
<evidence type="ECO:0000313" key="6">
    <source>
        <dbReference type="Proteomes" id="UP000283087"/>
    </source>
</evidence>
<evidence type="ECO:0000313" key="5">
    <source>
        <dbReference type="EMBL" id="RTE64519.1"/>
    </source>
</evidence>
<dbReference type="GO" id="GO:0022857">
    <property type="term" value="F:transmembrane transporter activity"/>
    <property type="evidence" value="ECO:0007669"/>
    <property type="project" value="TreeGrafter"/>
</dbReference>
<feature type="domain" description="ABC transporter" evidence="4">
    <location>
        <begin position="5"/>
        <end position="231"/>
    </location>
</feature>
<dbReference type="GO" id="GO:0016887">
    <property type="term" value="F:ATP hydrolysis activity"/>
    <property type="evidence" value="ECO:0007669"/>
    <property type="project" value="InterPro"/>
</dbReference>
<reference evidence="5 6" key="1">
    <citation type="submission" date="2018-11" db="EMBL/GenBank/DDBJ databases">
        <title>The draft genome sequence of Amphritea opalescens ANRC-JH13T.</title>
        <authorList>
            <person name="Fang Z."/>
            <person name="Zhang Y."/>
            <person name="Han X."/>
        </authorList>
    </citation>
    <scope>NUCLEOTIDE SEQUENCE [LARGE SCALE GENOMIC DNA]</scope>
    <source>
        <strain evidence="5 6">ANRC-JH13</strain>
    </source>
</reference>
<protein>
    <submittedName>
        <fullName evidence="5">ABC transporter ATP-binding protein</fullName>
    </submittedName>
</protein>
<proteinExistence type="predicted"/>
<evidence type="ECO:0000256" key="2">
    <source>
        <dbReference type="ARBA" id="ARBA00022741"/>
    </source>
</evidence>
<dbReference type="InterPro" id="IPR027417">
    <property type="entry name" value="P-loop_NTPase"/>
</dbReference>
<dbReference type="GO" id="GO:0005886">
    <property type="term" value="C:plasma membrane"/>
    <property type="evidence" value="ECO:0007669"/>
    <property type="project" value="TreeGrafter"/>
</dbReference>
<dbReference type="SMART" id="SM00382">
    <property type="entry name" value="AAA"/>
    <property type="match status" value="1"/>
</dbReference>
<dbReference type="InterPro" id="IPR015854">
    <property type="entry name" value="ABC_transpr_LolD-like"/>
</dbReference>
<keyword evidence="3 5" id="KW-0067">ATP-binding</keyword>
<keyword evidence="2" id="KW-0547">Nucleotide-binding</keyword>
<dbReference type="Proteomes" id="UP000283087">
    <property type="component" value="Unassembled WGS sequence"/>
</dbReference>
<dbReference type="RefSeq" id="WP_126159855.1">
    <property type="nucleotide sequence ID" value="NZ_RQXW01000021.1"/>
</dbReference>
<dbReference type="InterPro" id="IPR003439">
    <property type="entry name" value="ABC_transporter-like_ATP-bd"/>
</dbReference>
<dbReference type="Pfam" id="PF00005">
    <property type="entry name" value="ABC_tran"/>
    <property type="match status" value="1"/>
</dbReference>
<evidence type="ECO:0000256" key="3">
    <source>
        <dbReference type="ARBA" id="ARBA00022840"/>
    </source>
</evidence>
<dbReference type="PROSITE" id="PS50893">
    <property type="entry name" value="ABC_TRANSPORTER_2"/>
    <property type="match status" value="1"/>
</dbReference>
<gene>
    <name evidence="5" type="ORF">EH243_17005</name>
</gene>
<evidence type="ECO:0000259" key="4">
    <source>
        <dbReference type="PROSITE" id="PS50893"/>
    </source>
</evidence>
<comment type="caution">
    <text evidence="5">The sequence shown here is derived from an EMBL/GenBank/DDBJ whole genome shotgun (WGS) entry which is preliminary data.</text>
</comment>
<evidence type="ECO:0000256" key="1">
    <source>
        <dbReference type="ARBA" id="ARBA00022448"/>
    </source>
</evidence>
<dbReference type="CDD" id="cd03255">
    <property type="entry name" value="ABC_MJ0796_LolCDE_FtsE"/>
    <property type="match status" value="1"/>
</dbReference>
<dbReference type="PANTHER" id="PTHR24220">
    <property type="entry name" value="IMPORT ATP-BINDING PROTEIN"/>
    <property type="match status" value="1"/>
</dbReference>